<evidence type="ECO:0000313" key="2">
    <source>
        <dbReference type="EMBL" id="PAV05351.1"/>
    </source>
</evidence>
<dbReference type="Proteomes" id="UP000217784">
    <property type="component" value="Unassembled WGS sequence"/>
</dbReference>
<dbReference type="EMBL" id="LMVM01000007">
    <property type="protein sequence ID" value="PAV05351.1"/>
    <property type="molecule type" value="Genomic_DNA"/>
</dbReference>
<name>A0A2A2H798_METBR</name>
<keyword evidence="3" id="KW-1185">Reference proteome</keyword>
<protein>
    <submittedName>
        <fullName evidence="2">Uncharacterized protein</fullName>
    </submittedName>
</protein>
<evidence type="ECO:0000256" key="1">
    <source>
        <dbReference type="SAM" id="MobiDB-lite"/>
    </source>
</evidence>
<proteinExistence type="predicted"/>
<dbReference type="OrthoDB" id="72529at2157"/>
<dbReference type="AlphaFoldDB" id="A0A2A2H798"/>
<reference evidence="2 3" key="1">
    <citation type="journal article" date="2017" name="BMC Genomics">
        <title>Genomic analysis of methanogenic archaea reveals a shift towards energy conservation.</title>
        <authorList>
            <person name="Gilmore S.P."/>
            <person name="Henske J.K."/>
            <person name="Sexton J.A."/>
            <person name="Solomon K.V."/>
            <person name="Seppala S."/>
            <person name="Yoo J.I."/>
            <person name="Huyett L.M."/>
            <person name="Pressman A."/>
            <person name="Cogan J.Z."/>
            <person name="Kivenson V."/>
            <person name="Peng X."/>
            <person name="Tan Y."/>
            <person name="Valentine D.L."/>
            <person name="O'Malley M.A."/>
        </authorList>
    </citation>
    <scope>NUCLEOTIDE SEQUENCE [LARGE SCALE GENOMIC DNA]</scope>
    <source>
        <strain evidence="2 3">M.o.H.</strain>
    </source>
</reference>
<evidence type="ECO:0000313" key="3">
    <source>
        <dbReference type="Proteomes" id="UP000217784"/>
    </source>
</evidence>
<comment type="caution">
    <text evidence="2">The sequence shown here is derived from an EMBL/GenBank/DDBJ whole genome shotgun (WGS) entry which is preliminary data.</text>
</comment>
<accession>A0A2A2H798</accession>
<feature type="region of interest" description="Disordered" evidence="1">
    <location>
        <begin position="63"/>
        <end position="83"/>
    </location>
</feature>
<gene>
    <name evidence="2" type="ORF">ASJ80_10190</name>
</gene>
<dbReference type="RefSeq" id="WP_069584727.1">
    <property type="nucleotide sequence ID" value="NZ_LMVM01000007.1"/>
</dbReference>
<organism evidence="2 3">
    <name type="scientific">Methanobacterium bryantii</name>
    <dbReference type="NCBI Taxonomy" id="2161"/>
    <lineage>
        <taxon>Archaea</taxon>
        <taxon>Methanobacteriati</taxon>
        <taxon>Methanobacteriota</taxon>
        <taxon>Methanomada group</taxon>
        <taxon>Methanobacteria</taxon>
        <taxon>Methanobacteriales</taxon>
        <taxon>Methanobacteriaceae</taxon>
        <taxon>Methanobacterium</taxon>
    </lineage>
</organism>
<sequence length="116" mass="12282">MKRPMLILLLTFIAAVGMTGAASAQLIDINLTLGPNASLLDPTQNQTQDQAQAQTQVSTITNTNNLTNANTNVATSTSSSTNTNIISNNNTFNPVMIFSNSNSVGTINLSSYNLNF</sequence>